<dbReference type="AlphaFoldDB" id="R1AUG2"/>
<keyword evidence="3" id="KW-1185">Reference proteome</keyword>
<evidence type="ECO:0000313" key="3">
    <source>
        <dbReference type="Proteomes" id="UP000013378"/>
    </source>
</evidence>
<name>R1AUG2_9FIRM</name>
<dbReference type="RefSeq" id="WP_006314028.1">
    <property type="nucleotide sequence ID" value="NZ_ARZA01000192.1"/>
</dbReference>
<reference evidence="2 3" key="1">
    <citation type="journal article" date="2015" name="Geomicrobiol. J.">
        <title>Caldisalinibacter kiritimatiensis gen. nov., sp. nov., a moderately thermohalophilic thiosulfate-reducing bacterium from a hypersaline microbial mat.</title>
        <authorList>
            <person name="Ben Hania W."/>
            <person name="Joseph M."/>
            <person name="Fiebig A."/>
            <person name="Bunk B."/>
            <person name="Klenk H.-P."/>
            <person name="Fardeau M.-L."/>
            <person name="Spring S."/>
        </authorList>
    </citation>
    <scope>NUCLEOTIDE SEQUENCE [LARGE SCALE GENOMIC DNA]</scope>
    <source>
        <strain evidence="2 3">L21-TH-D2</strain>
    </source>
</reference>
<feature type="compositionally biased region" description="Basic residues" evidence="1">
    <location>
        <begin position="1"/>
        <end position="13"/>
    </location>
</feature>
<proteinExistence type="predicted"/>
<feature type="region of interest" description="Disordered" evidence="1">
    <location>
        <begin position="1"/>
        <end position="46"/>
    </location>
</feature>
<organism evidence="2 3">
    <name type="scientific">Caldisalinibacter kiritimatiensis</name>
    <dbReference type="NCBI Taxonomy" id="1304284"/>
    <lineage>
        <taxon>Bacteria</taxon>
        <taxon>Bacillati</taxon>
        <taxon>Bacillota</taxon>
        <taxon>Tissierellia</taxon>
        <taxon>Tissierellales</taxon>
        <taxon>Thermohalobacteraceae</taxon>
        <taxon>Caldisalinibacter</taxon>
    </lineage>
</organism>
<evidence type="ECO:0000313" key="2">
    <source>
        <dbReference type="EMBL" id="EOD00292.1"/>
    </source>
</evidence>
<dbReference type="Proteomes" id="UP000013378">
    <property type="component" value="Unassembled WGS sequence"/>
</dbReference>
<gene>
    <name evidence="2" type="ORF">L21TH_1666</name>
</gene>
<dbReference type="EMBL" id="ARZA01000192">
    <property type="protein sequence ID" value="EOD00292.1"/>
    <property type="molecule type" value="Genomic_DNA"/>
</dbReference>
<feature type="compositionally biased region" description="Basic and acidic residues" evidence="1">
    <location>
        <begin position="14"/>
        <end position="27"/>
    </location>
</feature>
<comment type="caution">
    <text evidence="2">The sequence shown here is derived from an EMBL/GenBank/DDBJ whole genome shotgun (WGS) entry which is preliminary data.</text>
</comment>
<protein>
    <submittedName>
        <fullName evidence="2">Uncharacterized protein</fullName>
    </submittedName>
</protein>
<dbReference type="STRING" id="1304284.L21TH_1666"/>
<evidence type="ECO:0000256" key="1">
    <source>
        <dbReference type="SAM" id="MobiDB-lite"/>
    </source>
</evidence>
<accession>R1AUG2</accession>
<sequence>MSEKIRKKTRRIRNKDEETNRSGKIGKDMNQIDTKGATGVDPKVKR</sequence>